<dbReference type="InterPro" id="IPR013087">
    <property type="entry name" value="Znf_C2H2_type"/>
</dbReference>
<feature type="domain" description="C2H2-type" evidence="14">
    <location>
        <begin position="243"/>
        <end position="271"/>
    </location>
</feature>
<evidence type="ECO:0000256" key="10">
    <source>
        <dbReference type="ARBA" id="ARBA00023242"/>
    </source>
</evidence>
<dbReference type="Pfam" id="PF00096">
    <property type="entry name" value="zf-C2H2"/>
    <property type="match status" value="3"/>
</dbReference>
<keyword evidence="5 12" id="KW-0863">Zinc-finger</keyword>
<dbReference type="GO" id="GO:0008270">
    <property type="term" value="F:zinc ion binding"/>
    <property type="evidence" value="ECO:0007669"/>
    <property type="project" value="UniProtKB-UniRule"/>
</dbReference>
<dbReference type="InterPro" id="IPR036236">
    <property type="entry name" value="Znf_C2H2_sf"/>
</dbReference>
<dbReference type="InterPro" id="IPR050527">
    <property type="entry name" value="Snail/Krueppel_Znf"/>
</dbReference>
<organism evidence="16">
    <name type="scientific">Pararge aegeria</name>
    <name type="common">speckled wood butterfly</name>
    <dbReference type="NCBI Taxonomy" id="116150"/>
    <lineage>
        <taxon>Eukaryota</taxon>
        <taxon>Metazoa</taxon>
        <taxon>Ecdysozoa</taxon>
        <taxon>Arthropoda</taxon>
        <taxon>Hexapoda</taxon>
        <taxon>Insecta</taxon>
        <taxon>Pterygota</taxon>
        <taxon>Neoptera</taxon>
        <taxon>Endopterygota</taxon>
        <taxon>Lepidoptera</taxon>
        <taxon>Glossata</taxon>
        <taxon>Ditrysia</taxon>
        <taxon>Papilionoidea</taxon>
        <taxon>Nymphalidae</taxon>
        <taxon>Satyrinae</taxon>
        <taxon>Satyrini</taxon>
        <taxon>Parargina</taxon>
        <taxon>Pararge</taxon>
    </lineage>
</organism>
<dbReference type="PANTHER" id="PTHR24388">
    <property type="entry name" value="ZINC FINGER PROTEIN"/>
    <property type="match status" value="1"/>
</dbReference>
<feature type="domain" description="C2H2-type" evidence="14">
    <location>
        <begin position="157"/>
        <end position="184"/>
    </location>
</feature>
<feature type="non-terminal residue" evidence="16">
    <location>
        <position position="286"/>
    </location>
</feature>
<keyword evidence="6 13" id="KW-0862">Zinc</keyword>
<evidence type="ECO:0000313" key="16">
    <source>
        <dbReference type="EMBL" id="JAA88147.1"/>
    </source>
</evidence>
<dbReference type="SMART" id="SM00355">
    <property type="entry name" value="ZnF_C2H2"/>
    <property type="match status" value="4"/>
</dbReference>
<dbReference type="SUPFAM" id="SSF57667">
    <property type="entry name" value="beta-beta-alpha zinc fingers"/>
    <property type="match status" value="3"/>
</dbReference>
<feature type="binding site" evidence="13">
    <location>
        <position position="42"/>
    </location>
    <ligand>
        <name>Zn(2+)</name>
        <dbReference type="ChEBI" id="CHEBI:29105"/>
    </ligand>
</feature>
<keyword evidence="4" id="KW-0677">Repeat</keyword>
<evidence type="ECO:0000256" key="12">
    <source>
        <dbReference type="PROSITE-ProRule" id="PRU00042"/>
    </source>
</evidence>
<comment type="similarity">
    <text evidence="11">Belongs to the snail C2H2-type zinc-finger protein family.</text>
</comment>
<feature type="binding site" evidence="13">
    <location>
        <position position="85"/>
    </location>
    <ligand>
        <name>Zn(2+)</name>
        <dbReference type="ChEBI" id="CHEBI:29105"/>
    </ligand>
</feature>
<dbReference type="PROSITE" id="PS51915">
    <property type="entry name" value="ZAD"/>
    <property type="match status" value="1"/>
</dbReference>
<feature type="binding site" evidence="13">
    <location>
        <position position="45"/>
    </location>
    <ligand>
        <name>Zn(2+)</name>
        <dbReference type="ChEBI" id="CHEBI:29105"/>
    </ligand>
</feature>
<dbReference type="GO" id="GO:0000978">
    <property type="term" value="F:RNA polymerase II cis-regulatory region sequence-specific DNA binding"/>
    <property type="evidence" value="ECO:0007669"/>
    <property type="project" value="TreeGrafter"/>
</dbReference>
<evidence type="ECO:0000256" key="5">
    <source>
        <dbReference type="ARBA" id="ARBA00022771"/>
    </source>
</evidence>
<feature type="binding site" evidence="13">
    <location>
        <position position="88"/>
    </location>
    <ligand>
        <name>Zn(2+)</name>
        <dbReference type="ChEBI" id="CHEBI:29105"/>
    </ligand>
</feature>
<feature type="domain" description="C2H2-type" evidence="14">
    <location>
        <begin position="215"/>
        <end position="242"/>
    </location>
</feature>
<dbReference type="Gene3D" id="3.30.160.60">
    <property type="entry name" value="Classic Zinc Finger"/>
    <property type="match status" value="3"/>
</dbReference>
<evidence type="ECO:0000259" key="15">
    <source>
        <dbReference type="PROSITE" id="PS51915"/>
    </source>
</evidence>
<dbReference type="GO" id="GO:0000981">
    <property type="term" value="F:DNA-binding transcription factor activity, RNA polymerase II-specific"/>
    <property type="evidence" value="ECO:0007669"/>
    <property type="project" value="TreeGrafter"/>
</dbReference>
<dbReference type="PROSITE" id="PS50157">
    <property type="entry name" value="ZINC_FINGER_C2H2_2"/>
    <property type="match status" value="4"/>
</dbReference>
<comment type="similarity">
    <text evidence="2">Belongs to the krueppel C2H2-type zinc-finger protein family.</text>
</comment>
<evidence type="ECO:0000256" key="6">
    <source>
        <dbReference type="ARBA" id="ARBA00022833"/>
    </source>
</evidence>
<reference evidence="16" key="2">
    <citation type="submission" date="2013-05" db="EMBL/GenBank/DDBJ databases">
        <authorList>
            <person name="Carter J.-M."/>
            <person name="Baker S.C."/>
            <person name="Pink R."/>
            <person name="Carter D.R.F."/>
            <person name="Collins A."/>
            <person name="Tomlin J."/>
            <person name="Gibbs M."/>
            <person name="Breuker C.J."/>
        </authorList>
    </citation>
    <scope>NUCLEOTIDE SEQUENCE</scope>
    <source>
        <tissue evidence="16">Ovary</tissue>
    </source>
</reference>
<evidence type="ECO:0000256" key="13">
    <source>
        <dbReference type="PROSITE-ProRule" id="PRU01263"/>
    </source>
</evidence>
<dbReference type="SUPFAM" id="SSF57716">
    <property type="entry name" value="Glucocorticoid receptor-like (DNA-binding domain)"/>
    <property type="match status" value="1"/>
</dbReference>
<feature type="domain" description="ZAD" evidence="15">
    <location>
        <begin position="40"/>
        <end position="112"/>
    </location>
</feature>
<dbReference type="EMBL" id="GAIX01004413">
    <property type="protein sequence ID" value="JAA88147.1"/>
    <property type="molecule type" value="Transcribed_RNA"/>
</dbReference>
<proteinExistence type="inferred from homology"/>
<evidence type="ECO:0000256" key="3">
    <source>
        <dbReference type="ARBA" id="ARBA00022723"/>
    </source>
</evidence>
<evidence type="ECO:0000256" key="9">
    <source>
        <dbReference type="ARBA" id="ARBA00023163"/>
    </source>
</evidence>
<name>S4PXU8_9NEOP</name>
<reference evidence="16" key="1">
    <citation type="journal article" date="2013" name="BMC Genomics">
        <title>Unscrambling butterfly oogenesis.</title>
        <authorList>
            <person name="Carter J.M."/>
            <person name="Baker S.C."/>
            <person name="Pink R."/>
            <person name="Carter D.R."/>
            <person name="Collins A."/>
            <person name="Tomlin J."/>
            <person name="Gibbs M."/>
            <person name="Breuker C.J."/>
        </authorList>
    </citation>
    <scope>NUCLEOTIDE SEQUENCE</scope>
    <source>
        <tissue evidence="16">Ovary</tissue>
    </source>
</reference>
<evidence type="ECO:0000256" key="2">
    <source>
        <dbReference type="ARBA" id="ARBA00006991"/>
    </source>
</evidence>
<keyword evidence="8" id="KW-0238">DNA-binding</keyword>
<evidence type="ECO:0000256" key="1">
    <source>
        <dbReference type="ARBA" id="ARBA00004123"/>
    </source>
</evidence>
<keyword evidence="3 13" id="KW-0479">Metal-binding</keyword>
<evidence type="ECO:0000256" key="11">
    <source>
        <dbReference type="ARBA" id="ARBA00037948"/>
    </source>
</evidence>
<dbReference type="Pfam" id="PF07776">
    <property type="entry name" value="zf-AD"/>
    <property type="match status" value="1"/>
</dbReference>
<evidence type="ECO:0000259" key="14">
    <source>
        <dbReference type="PROSITE" id="PS50157"/>
    </source>
</evidence>
<dbReference type="AlphaFoldDB" id="S4PXU8"/>
<keyword evidence="10" id="KW-0539">Nucleus</keyword>
<dbReference type="PANTHER" id="PTHR24388:SF53">
    <property type="entry name" value="CHORION TRANSCRIPTION FACTOR CF2-RELATED"/>
    <property type="match status" value="1"/>
</dbReference>
<dbReference type="SMART" id="SM00868">
    <property type="entry name" value="zf-AD"/>
    <property type="match status" value="1"/>
</dbReference>
<dbReference type="PROSITE" id="PS00028">
    <property type="entry name" value="ZINC_FINGER_C2H2_1"/>
    <property type="match status" value="2"/>
</dbReference>
<evidence type="ECO:0000256" key="4">
    <source>
        <dbReference type="ARBA" id="ARBA00022737"/>
    </source>
</evidence>
<dbReference type="InterPro" id="IPR012934">
    <property type="entry name" value="Znf_AD"/>
</dbReference>
<dbReference type="FunFam" id="3.30.160.60:FF:001370">
    <property type="entry name" value="Zinc finger protein"/>
    <property type="match status" value="1"/>
</dbReference>
<sequence>MVITFYIMKVNKKRINMEEYYSGLQNMPLPVFSKHIKRQTHCRVCLQNGDMPITSVTNPQELKEALTIFGGIIFNDDDEKAVYLCYVCYKFLKSAVLFKKVAQRSNETLKQPLLKQSPGHFQDYDYSGTYDDGKSSQVYATDDFLCKQEPLEVDTKVQCPICKKVVNKSYYYKTHLKLHNPNLPEPYVCDICGKSFKIKNVYTNHRVRHETRFIYKCELCPYAGRYKERLSRHMRVHTGDLKYLCTQCPARYISKGSLSDHIKLKHTEPQFKCDSCNKAYHSNLVL</sequence>
<comment type="subcellular location">
    <subcellularLocation>
        <location evidence="1">Nucleus</location>
    </subcellularLocation>
</comment>
<accession>S4PXU8</accession>
<feature type="domain" description="C2H2-type" evidence="14">
    <location>
        <begin position="187"/>
        <end position="209"/>
    </location>
</feature>
<protein>
    <submittedName>
        <fullName evidence="16">Fez family zinc finger protein 1</fullName>
    </submittedName>
</protein>
<dbReference type="GO" id="GO:0005634">
    <property type="term" value="C:nucleus"/>
    <property type="evidence" value="ECO:0007669"/>
    <property type="project" value="UniProtKB-SubCell"/>
</dbReference>
<evidence type="ECO:0000256" key="8">
    <source>
        <dbReference type="ARBA" id="ARBA00023125"/>
    </source>
</evidence>
<keyword evidence="7" id="KW-0805">Transcription regulation</keyword>
<evidence type="ECO:0000256" key="7">
    <source>
        <dbReference type="ARBA" id="ARBA00023015"/>
    </source>
</evidence>
<keyword evidence="9" id="KW-0804">Transcription</keyword>